<keyword evidence="2" id="KW-1185">Reference proteome</keyword>
<dbReference type="Proteomes" id="UP001501410">
    <property type="component" value="Unassembled WGS sequence"/>
</dbReference>
<accession>A0ABP8N2A3</accession>
<name>A0ABP8N2A3_9BACT</name>
<organism evidence="1 2">
    <name type="scientific">Rurimicrobium arvi</name>
    <dbReference type="NCBI Taxonomy" id="2049916"/>
    <lineage>
        <taxon>Bacteria</taxon>
        <taxon>Pseudomonadati</taxon>
        <taxon>Bacteroidota</taxon>
        <taxon>Chitinophagia</taxon>
        <taxon>Chitinophagales</taxon>
        <taxon>Chitinophagaceae</taxon>
        <taxon>Rurimicrobium</taxon>
    </lineage>
</organism>
<reference evidence="2" key="1">
    <citation type="journal article" date="2019" name="Int. J. Syst. Evol. Microbiol.">
        <title>The Global Catalogue of Microorganisms (GCM) 10K type strain sequencing project: providing services to taxonomists for standard genome sequencing and annotation.</title>
        <authorList>
            <consortium name="The Broad Institute Genomics Platform"/>
            <consortium name="The Broad Institute Genome Sequencing Center for Infectious Disease"/>
            <person name="Wu L."/>
            <person name="Ma J."/>
        </authorList>
    </citation>
    <scope>NUCLEOTIDE SEQUENCE [LARGE SCALE GENOMIC DNA]</scope>
    <source>
        <strain evidence="2">JCM 31921</strain>
    </source>
</reference>
<comment type="caution">
    <text evidence="1">The sequence shown here is derived from an EMBL/GenBank/DDBJ whole genome shotgun (WGS) entry which is preliminary data.</text>
</comment>
<evidence type="ECO:0000313" key="2">
    <source>
        <dbReference type="Proteomes" id="UP001501410"/>
    </source>
</evidence>
<dbReference type="RefSeq" id="WP_344828329.1">
    <property type="nucleotide sequence ID" value="NZ_BAABEZ010000024.1"/>
</dbReference>
<evidence type="ECO:0000313" key="1">
    <source>
        <dbReference type="EMBL" id="GAA4458667.1"/>
    </source>
</evidence>
<protein>
    <submittedName>
        <fullName evidence="1">Uncharacterized protein</fullName>
    </submittedName>
</protein>
<proteinExistence type="predicted"/>
<gene>
    <name evidence="1" type="ORF">GCM10023092_27310</name>
</gene>
<sequence>MKRAYFILIMLCSVICRAQKNSDTLQLSEQLVIAEVSDKHTASLIIDPDKLLRAINREFPNKEAEFDAVHLRTAVVNNHTWHYLECTTHTSNRTLVKWLRNTNGRLDFGQAEGKAFSLMSTFFICEGEASCYPRLLFIDGMYGWSCRETSACVSDAFAKQHPCSCTKGRLF</sequence>
<dbReference type="EMBL" id="BAABEZ010000024">
    <property type="protein sequence ID" value="GAA4458667.1"/>
    <property type="molecule type" value="Genomic_DNA"/>
</dbReference>